<dbReference type="Gene3D" id="3.60.21.70">
    <property type="entry name" value="PhoD-like phosphatase"/>
    <property type="match status" value="1"/>
</dbReference>
<dbReference type="InterPro" id="IPR006311">
    <property type="entry name" value="TAT_signal"/>
</dbReference>
<accession>A0A941D8Z8</accession>
<feature type="domain" description="PhoD-like phosphatase metallophosphatase" evidence="1">
    <location>
        <begin position="158"/>
        <end position="488"/>
    </location>
</feature>
<comment type="caution">
    <text evidence="3">The sequence shown here is derived from an EMBL/GenBank/DDBJ whole genome shotgun (WGS) entry which is preliminary data.</text>
</comment>
<dbReference type="Gene3D" id="2.60.40.380">
    <property type="entry name" value="Purple acid phosphatase-like, N-terminal"/>
    <property type="match status" value="1"/>
</dbReference>
<protein>
    <submittedName>
        <fullName evidence="3">Alkaline phosphatase D family protein</fullName>
    </submittedName>
</protein>
<dbReference type="InterPro" id="IPR029052">
    <property type="entry name" value="Metallo-depent_PP-like"/>
</dbReference>
<dbReference type="Pfam" id="PF09423">
    <property type="entry name" value="PhoD"/>
    <property type="match status" value="1"/>
</dbReference>
<name>A0A941D8Z8_9MICO</name>
<evidence type="ECO:0000313" key="4">
    <source>
        <dbReference type="Proteomes" id="UP000677016"/>
    </source>
</evidence>
<dbReference type="InterPro" id="IPR018946">
    <property type="entry name" value="PhoD-like_MPP"/>
</dbReference>
<dbReference type="Pfam" id="PF16655">
    <property type="entry name" value="PhoD_N"/>
    <property type="match status" value="1"/>
</dbReference>
<dbReference type="SUPFAM" id="SSF56300">
    <property type="entry name" value="Metallo-dependent phosphatases"/>
    <property type="match status" value="1"/>
</dbReference>
<dbReference type="InterPro" id="IPR032093">
    <property type="entry name" value="PhoD_N"/>
</dbReference>
<gene>
    <name evidence="3" type="ORF">KC207_13550</name>
</gene>
<dbReference type="EMBL" id="JAGSNF010000019">
    <property type="protein sequence ID" value="MBR7744314.1"/>
    <property type="molecule type" value="Genomic_DNA"/>
</dbReference>
<dbReference type="CDD" id="cd07389">
    <property type="entry name" value="MPP_PhoD"/>
    <property type="match status" value="1"/>
</dbReference>
<keyword evidence="4" id="KW-1185">Reference proteome</keyword>
<feature type="domain" description="Phospholipase D N-terminal" evidence="2">
    <location>
        <begin position="47"/>
        <end position="145"/>
    </location>
</feature>
<dbReference type="PANTHER" id="PTHR43606">
    <property type="entry name" value="PHOSPHATASE, PUTATIVE (AFU_ORTHOLOGUE AFUA_6G08710)-RELATED"/>
    <property type="match status" value="1"/>
</dbReference>
<reference evidence="3" key="1">
    <citation type="submission" date="2021-04" db="EMBL/GenBank/DDBJ databases">
        <title>Phycicoccus avicenniae sp. nov., a novel endophytic actinomycetes isolated from branch of Avicennia mariana.</title>
        <authorList>
            <person name="Tuo L."/>
        </authorList>
    </citation>
    <scope>NUCLEOTIDE SEQUENCE</scope>
    <source>
        <strain evidence="3">BSK3Z-2</strain>
    </source>
</reference>
<evidence type="ECO:0000259" key="1">
    <source>
        <dbReference type="Pfam" id="PF09423"/>
    </source>
</evidence>
<organism evidence="3 4">
    <name type="scientific">Phycicoccus avicenniae</name>
    <dbReference type="NCBI Taxonomy" id="2828860"/>
    <lineage>
        <taxon>Bacteria</taxon>
        <taxon>Bacillati</taxon>
        <taxon>Actinomycetota</taxon>
        <taxon>Actinomycetes</taxon>
        <taxon>Micrococcales</taxon>
        <taxon>Intrasporangiaceae</taxon>
        <taxon>Phycicoccus</taxon>
    </lineage>
</organism>
<dbReference type="Proteomes" id="UP000677016">
    <property type="component" value="Unassembled WGS sequence"/>
</dbReference>
<dbReference type="InterPro" id="IPR038607">
    <property type="entry name" value="PhoD-like_sf"/>
</dbReference>
<dbReference type="InterPro" id="IPR052900">
    <property type="entry name" value="Phospholipid_Metab_Enz"/>
</dbReference>
<evidence type="ECO:0000259" key="2">
    <source>
        <dbReference type="Pfam" id="PF16655"/>
    </source>
</evidence>
<sequence>MVISSSRRTLLHAGAVAAVGVATTTRVVADARPSAAAVTPRTDPFTLGVASGDPSADGFVIWTRLALDPLAADGRGGMPDRTYRVPWQVATDEAFTDVVRAGAATADPAWGHSVHVEVGGLRPGREYHYRFRLGSHRSAVGRAVTTPARGETPSALTMAFASCSNFPAGLFTAYGHLADERPDVVLHLGDYMYEGAGSGVGRAHLGPETTTLAGYRQRYGQYKTDPDLQAAHAAAPWLVVWDDHEVDNNYADDVPERAADAPTFLQRRTAAYKAYYENMPLRRSSVPSGPDLQLYRRVHYGDLATFHMLDTRQYRSDQACGDGYKDCPDAADPSRSLPGAEQERWLQDGFGSSTARWDLLGQQVFFGRRDRDESEEATTVSMDAWDGYPASRRRVTDAWVDAGVRNPVVLTGDVHAHWASDLFEDYDEPGAVVGSELVTSSITSGGDGYDEPTGEHPWADWNPNLRFWTNLRGYVSTTITPDRLEARFRCVPYVATPGAEVFTRATFVLDDGQRGLRQVEDAPLPSTQRGATPRTDAEKIADTLRSELHGSE</sequence>
<dbReference type="RefSeq" id="WP_211603835.1">
    <property type="nucleotide sequence ID" value="NZ_JAGSNF010000019.1"/>
</dbReference>
<proteinExistence type="predicted"/>
<dbReference type="PANTHER" id="PTHR43606:SF2">
    <property type="entry name" value="ALKALINE PHOSPHATASE FAMILY PROTEIN (AFU_ORTHOLOGUE AFUA_5G03860)"/>
    <property type="match status" value="1"/>
</dbReference>
<evidence type="ECO:0000313" key="3">
    <source>
        <dbReference type="EMBL" id="MBR7744314.1"/>
    </source>
</evidence>
<dbReference type="AlphaFoldDB" id="A0A941D8Z8"/>
<dbReference type="PROSITE" id="PS51318">
    <property type="entry name" value="TAT"/>
    <property type="match status" value="1"/>
</dbReference>